<dbReference type="RefSeq" id="WP_085441812.1">
    <property type="nucleotide sequence ID" value="NZ_LVJN01000018.1"/>
</dbReference>
<evidence type="ECO:0000313" key="2">
    <source>
        <dbReference type="Proteomes" id="UP000194003"/>
    </source>
</evidence>
<dbReference type="Proteomes" id="UP000194003">
    <property type="component" value="Unassembled WGS sequence"/>
</dbReference>
<dbReference type="InterPro" id="IPR002837">
    <property type="entry name" value="DUF123"/>
</dbReference>
<accession>A0A1Y2K6L6</accession>
<sequence length="142" mass="15864">MASYVLEIDVARAITVTVGALGEVRLRRGRHLYVGSAKKAWNQRIARHMARTKKLRWHADYITTHSDVRVTQAWISPVDQECDTAQALMAPEVGAQPAWPRLGASDCHCAAHLLVVGKIRPIRTLLKQRGFVVWRQSMVSAG</sequence>
<dbReference type="Pfam" id="PF01986">
    <property type="entry name" value="DUF123"/>
    <property type="match status" value="1"/>
</dbReference>
<dbReference type="OrthoDB" id="9811593at2"/>
<protein>
    <recommendedName>
        <fullName evidence="3">GIY-YIG domain-containing protein</fullName>
    </recommendedName>
</protein>
<gene>
    <name evidence="1" type="ORF">MAIT1_03338</name>
</gene>
<dbReference type="EMBL" id="LVJN01000018">
    <property type="protein sequence ID" value="OSM05180.1"/>
    <property type="molecule type" value="Genomic_DNA"/>
</dbReference>
<reference evidence="1 2" key="1">
    <citation type="journal article" date="2016" name="BMC Genomics">
        <title>Combined genomic and structural analyses of a cultured magnetotactic bacterium reveals its niche adaptation to a dynamic environment.</title>
        <authorList>
            <person name="Araujo A.C."/>
            <person name="Morillo V."/>
            <person name="Cypriano J."/>
            <person name="Teixeira L.C."/>
            <person name="Leao P."/>
            <person name="Lyra S."/>
            <person name="Almeida L.G."/>
            <person name="Bazylinski D.A."/>
            <person name="Vasconcellos A.T."/>
            <person name="Abreu F."/>
            <person name="Lins U."/>
        </authorList>
    </citation>
    <scope>NUCLEOTIDE SEQUENCE [LARGE SCALE GENOMIC DNA]</scope>
    <source>
        <strain evidence="1 2">IT-1</strain>
    </source>
</reference>
<dbReference type="AlphaFoldDB" id="A0A1Y2K6L6"/>
<evidence type="ECO:0008006" key="3">
    <source>
        <dbReference type="Google" id="ProtNLM"/>
    </source>
</evidence>
<evidence type="ECO:0000313" key="1">
    <source>
        <dbReference type="EMBL" id="OSM05180.1"/>
    </source>
</evidence>
<dbReference type="PANTHER" id="PTHR37460">
    <property type="entry name" value="ENDONUCLEASE III"/>
    <property type="match status" value="1"/>
</dbReference>
<dbReference type="CDD" id="cd10441">
    <property type="entry name" value="GIY-YIG_COG1833"/>
    <property type="match status" value="1"/>
</dbReference>
<organism evidence="1 2">
    <name type="scientific">Magnetofaba australis IT-1</name>
    <dbReference type="NCBI Taxonomy" id="1434232"/>
    <lineage>
        <taxon>Bacteria</taxon>
        <taxon>Pseudomonadati</taxon>
        <taxon>Pseudomonadota</taxon>
        <taxon>Magnetococcia</taxon>
        <taxon>Magnetococcales</taxon>
        <taxon>Magnetococcaceae</taxon>
        <taxon>Magnetofaba</taxon>
    </lineage>
</organism>
<dbReference type="PANTHER" id="PTHR37460:SF1">
    <property type="entry name" value="ENDONUCLEASE III"/>
    <property type="match status" value="1"/>
</dbReference>
<proteinExistence type="predicted"/>
<comment type="caution">
    <text evidence="1">The sequence shown here is derived from an EMBL/GenBank/DDBJ whole genome shotgun (WGS) entry which is preliminary data.</text>
</comment>
<keyword evidence="2" id="KW-1185">Reference proteome</keyword>
<name>A0A1Y2K6L6_9PROT</name>